<evidence type="ECO:0000313" key="2">
    <source>
        <dbReference type="Proteomes" id="UP000829925"/>
    </source>
</evidence>
<organism evidence="1 2">
    <name type="scientific">Hymenobacter aerilatus</name>
    <dbReference type="NCBI Taxonomy" id="2932251"/>
    <lineage>
        <taxon>Bacteria</taxon>
        <taxon>Pseudomonadati</taxon>
        <taxon>Bacteroidota</taxon>
        <taxon>Cytophagia</taxon>
        <taxon>Cytophagales</taxon>
        <taxon>Hymenobacteraceae</taxon>
        <taxon>Hymenobacter</taxon>
    </lineage>
</organism>
<gene>
    <name evidence="1" type="ORF">MUN82_09945</name>
</gene>
<protein>
    <submittedName>
        <fullName evidence="1">Uncharacterized protein</fullName>
    </submittedName>
</protein>
<name>A0A8T9T451_9BACT</name>
<evidence type="ECO:0000313" key="1">
    <source>
        <dbReference type="EMBL" id="UOR07400.1"/>
    </source>
</evidence>
<dbReference type="InterPro" id="IPR017853">
    <property type="entry name" value="GH"/>
</dbReference>
<sequence>MFGTNSANRKQPGFKKFADAATQHVDGDNWDLNWVDWDNDRHGDGWMPVMNIGVASWRNHLRDRIDKVIKDYHVDSYFMDIAGLWENNPQADMYEGTRRLVTDLAQRHPGVLPIAEMHYDALMGVFPLTQVPRYPLYPSGFYTYVDSYNHLSHPAPGTGSTGVHEYGFSKPRAVSATQRPIPTITFADDTFDKYREQVAQDIQAAKARKVE</sequence>
<proteinExistence type="predicted"/>
<dbReference type="EMBL" id="CP095053">
    <property type="protein sequence ID" value="UOR07400.1"/>
    <property type="molecule type" value="Genomic_DNA"/>
</dbReference>
<dbReference type="SUPFAM" id="SSF51445">
    <property type="entry name" value="(Trans)glycosidases"/>
    <property type="match status" value="1"/>
</dbReference>
<dbReference type="RefSeq" id="WP_245097116.1">
    <property type="nucleotide sequence ID" value="NZ_CP095053.1"/>
</dbReference>
<dbReference type="KEGG" id="haei:MUN82_09945"/>
<reference evidence="1 2" key="1">
    <citation type="submission" date="2022-04" db="EMBL/GenBank/DDBJ databases">
        <title>Hymenobacter sp. isolated from the air.</title>
        <authorList>
            <person name="Won M."/>
            <person name="Lee C.-M."/>
            <person name="Woen H.-Y."/>
            <person name="Kwon S.-W."/>
        </authorList>
    </citation>
    <scope>NUCLEOTIDE SEQUENCE [LARGE SCALE GENOMIC DNA]</scope>
    <source>
        <strain evidence="2">5413 J-13</strain>
    </source>
</reference>
<keyword evidence="2" id="KW-1185">Reference proteome</keyword>
<dbReference type="Proteomes" id="UP000829925">
    <property type="component" value="Chromosome"/>
</dbReference>
<dbReference type="AlphaFoldDB" id="A0A8T9T451"/>
<accession>A0A8T9T451</accession>